<feature type="domain" description="VWFA" evidence="4">
    <location>
        <begin position="631"/>
        <end position="803"/>
    </location>
</feature>
<sequence length="1029" mass="113307">MATFPPSESTAHNQRPCYCLNPACKHPENPSNALACKNCSSNLLLQERYRAIKPIGQGGFGRTFLCVDESKPSQPRYVIKQFFPQQQGTENREKATELFRQEATQLKTLDSHPQIPELLAYFEENNQQYLVQEFIDGENLAQELQQKGPFNESEIRQLLQNLLPVLQFVHSHHTIHRDIKPENIIRSRKDGQLVLVDFGAAKYTTETMLGKTGTVIGSAAYTAPEQVKGKAIFASDLYSLGVTCIHLLTQMPPFDLSDTSEDTWVWRHYLRTPISNKLGSILDKMLESATKRRYQSAAEVIKDLNAKSLTAKRKYPKWIAASALLLLGFAGVRALLSPVAQQVSTPNYPVVTQPENDKTTPKTGGLFAEVNGQQQVFPLQHTEVMAKVSGNVSRVEVTQTFTNPFKNPIEAVYVFPLPDDAAVDDMEIKVGDRIIRGLIKKREEAKQIYQQAKAQGKTAGLLEQERDNIFTQSLANIKPGEKINVTIRYTESLKFTKGDYEFVFPMVVGPRYIPGNTNLVKDASKITPPTVPTGRSGQNIGVTVELEAGVPISNVRSLSHQIATVQDGRIVRVQLAKQKTIPNKDLILRYQVAGDRTQSTVLSSADERGGHFATYLIPAVQYQSNEIVPKDVVFLMDTSGSQSGRPIVQSKELMRRFINGLNPNDTFTIIDFANTAQQLSATPLPNTAQNRQKALNYINRIDANGGTELMNGIQKVLSFPPAPDGRLRSVVLITDGLIGDDNAIIAEVQKNLKPGNRLYSFGVGPSVNRFLVDRIAEEGRGTAKVLAPNEAPQKVVEKFFQEINNPVLTNIEVSWQGTGKAPEIYPLKPPDLFANEPLVLFGRKGDRTKGNVKITGIAAGGKRYEKTLPIEFDGGGNEAIAQLWGRARIKDLMSKMYGGENPNGVKAVTDTALSYRLLSQYTAFVAVSEDVRVDPKDTKKVQVPAETPEGMKPQAQAKLSTPSLAKPAALPAAPPPPPAPTQGSSNQAPDPNAVPEPGQILGNLLALVLLLIYLRWMRRKGLKSAASDK</sequence>
<feature type="domain" description="VIT" evidence="5">
    <location>
        <begin position="363"/>
        <end position="491"/>
    </location>
</feature>
<dbReference type="Proteomes" id="UP000641646">
    <property type="component" value="Unassembled WGS sequence"/>
</dbReference>
<feature type="region of interest" description="Disordered" evidence="2">
    <location>
        <begin position="935"/>
        <end position="995"/>
    </location>
</feature>
<dbReference type="PROSITE" id="PS51468">
    <property type="entry name" value="VIT"/>
    <property type="match status" value="1"/>
</dbReference>
<dbReference type="RefSeq" id="WP_190472072.1">
    <property type="nucleotide sequence ID" value="NZ_JACJPW010000097.1"/>
</dbReference>
<protein>
    <submittedName>
        <fullName evidence="6">Protein kinase</fullName>
    </submittedName>
</protein>
<dbReference type="Pfam" id="PF00069">
    <property type="entry name" value="Pkinase"/>
    <property type="match status" value="1"/>
</dbReference>
<dbReference type="PROSITE" id="PS50234">
    <property type="entry name" value="VWFA"/>
    <property type="match status" value="1"/>
</dbReference>
<dbReference type="SMART" id="SM00327">
    <property type="entry name" value="VWA"/>
    <property type="match status" value="1"/>
</dbReference>
<dbReference type="Pfam" id="PF13768">
    <property type="entry name" value="VWA_3"/>
    <property type="match status" value="1"/>
</dbReference>
<dbReference type="PROSITE" id="PS00107">
    <property type="entry name" value="PROTEIN_KINASE_ATP"/>
    <property type="match status" value="1"/>
</dbReference>
<dbReference type="InterPro" id="IPR011009">
    <property type="entry name" value="Kinase-like_dom_sf"/>
</dbReference>
<dbReference type="CDD" id="cd14014">
    <property type="entry name" value="STKc_PknB_like"/>
    <property type="match status" value="1"/>
</dbReference>
<dbReference type="SMART" id="SM00609">
    <property type="entry name" value="VIT"/>
    <property type="match status" value="1"/>
</dbReference>
<name>A0A926VJ57_9CYAN</name>
<proteinExistence type="predicted"/>
<dbReference type="GO" id="GO:0005524">
    <property type="term" value="F:ATP binding"/>
    <property type="evidence" value="ECO:0007669"/>
    <property type="project" value="UniProtKB-UniRule"/>
</dbReference>
<evidence type="ECO:0000259" key="3">
    <source>
        <dbReference type="PROSITE" id="PS50011"/>
    </source>
</evidence>
<organism evidence="6 7">
    <name type="scientific">Aerosakkonema funiforme FACHB-1375</name>
    <dbReference type="NCBI Taxonomy" id="2949571"/>
    <lineage>
        <taxon>Bacteria</taxon>
        <taxon>Bacillati</taxon>
        <taxon>Cyanobacteriota</taxon>
        <taxon>Cyanophyceae</taxon>
        <taxon>Oscillatoriophycideae</taxon>
        <taxon>Aerosakkonematales</taxon>
        <taxon>Aerosakkonemataceae</taxon>
        <taxon>Aerosakkonema</taxon>
    </lineage>
</organism>
<accession>A0A926VJ57</accession>
<dbReference type="SUPFAM" id="SSF56112">
    <property type="entry name" value="Protein kinase-like (PK-like)"/>
    <property type="match status" value="1"/>
</dbReference>
<dbReference type="Pfam" id="PF08487">
    <property type="entry name" value="VIT"/>
    <property type="match status" value="1"/>
</dbReference>
<reference evidence="6" key="1">
    <citation type="journal article" date="2015" name="ISME J.">
        <title>Draft Genome Sequence of Streptomyces incarnatus NRRL8089, which Produces the Nucleoside Antibiotic Sinefungin.</title>
        <authorList>
            <person name="Oshima K."/>
            <person name="Hattori M."/>
            <person name="Shimizu H."/>
            <person name="Fukuda K."/>
            <person name="Nemoto M."/>
            <person name="Inagaki K."/>
            <person name="Tamura T."/>
        </authorList>
    </citation>
    <scope>NUCLEOTIDE SEQUENCE</scope>
    <source>
        <strain evidence="6">FACHB-1375</strain>
    </source>
</reference>
<feature type="binding site" evidence="1">
    <location>
        <position position="80"/>
    </location>
    <ligand>
        <name>ATP</name>
        <dbReference type="ChEBI" id="CHEBI:30616"/>
    </ligand>
</feature>
<evidence type="ECO:0000313" key="6">
    <source>
        <dbReference type="EMBL" id="MBD2184855.1"/>
    </source>
</evidence>
<evidence type="ECO:0000256" key="2">
    <source>
        <dbReference type="SAM" id="MobiDB-lite"/>
    </source>
</evidence>
<dbReference type="InterPro" id="IPR002035">
    <property type="entry name" value="VWF_A"/>
</dbReference>
<comment type="caution">
    <text evidence="6">The sequence shown here is derived from an EMBL/GenBank/DDBJ whole genome shotgun (WGS) entry which is preliminary data.</text>
</comment>
<keyword evidence="6" id="KW-0418">Kinase</keyword>
<dbReference type="InterPro" id="IPR013694">
    <property type="entry name" value="VIT"/>
</dbReference>
<dbReference type="SMART" id="SM00220">
    <property type="entry name" value="S_TKc"/>
    <property type="match status" value="1"/>
</dbReference>
<reference evidence="6" key="2">
    <citation type="submission" date="2020-08" db="EMBL/GenBank/DDBJ databases">
        <authorList>
            <person name="Chen M."/>
            <person name="Teng W."/>
            <person name="Zhao L."/>
            <person name="Hu C."/>
            <person name="Zhou Y."/>
            <person name="Han B."/>
            <person name="Song L."/>
            <person name="Shu W."/>
        </authorList>
    </citation>
    <scope>NUCLEOTIDE SEQUENCE</scope>
    <source>
        <strain evidence="6">FACHB-1375</strain>
    </source>
</reference>
<dbReference type="InterPro" id="IPR036465">
    <property type="entry name" value="vWFA_dom_sf"/>
</dbReference>
<dbReference type="InterPro" id="IPR017441">
    <property type="entry name" value="Protein_kinase_ATP_BS"/>
</dbReference>
<dbReference type="GO" id="GO:0004672">
    <property type="term" value="F:protein kinase activity"/>
    <property type="evidence" value="ECO:0007669"/>
    <property type="project" value="InterPro"/>
</dbReference>
<dbReference type="Gene3D" id="3.40.50.410">
    <property type="entry name" value="von Willebrand factor, type A domain"/>
    <property type="match status" value="1"/>
</dbReference>
<evidence type="ECO:0000259" key="4">
    <source>
        <dbReference type="PROSITE" id="PS50234"/>
    </source>
</evidence>
<dbReference type="Gene3D" id="1.10.510.10">
    <property type="entry name" value="Transferase(Phosphotransferase) domain 1"/>
    <property type="match status" value="1"/>
</dbReference>
<dbReference type="InterPro" id="IPR000719">
    <property type="entry name" value="Prot_kinase_dom"/>
</dbReference>
<dbReference type="PROSITE" id="PS50011">
    <property type="entry name" value="PROTEIN_KINASE_DOM"/>
    <property type="match status" value="1"/>
</dbReference>
<evidence type="ECO:0000313" key="7">
    <source>
        <dbReference type="Proteomes" id="UP000641646"/>
    </source>
</evidence>
<evidence type="ECO:0000256" key="1">
    <source>
        <dbReference type="PROSITE-ProRule" id="PRU10141"/>
    </source>
</evidence>
<feature type="compositionally biased region" description="Low complexity" evidence="2">
    <location>
        <begin position="962"/>
        <end position="971"/>
    </location>
</feature>
<dbReference type="NCBIfam" id="NF045510">
    <property type="entry name" value="4Cys_prefix_kin"/>
    <property type="match status" value="1"/>
</dbReference>
<keyword evidence="1" id="KW-0547">Nucleotide-binding</keyword>
<dbReference type="EMBL" id="JACJPW010000097">
    <property type="protein sequence ID" value="MBD2184855.1"/>
    <property type="molecule type" value="Genomic_DNA"/>
</dbReference>
<keyword evidence="6" id="KW-0808">Transferase</keyword>
<feature type="domain" description="Protein kinase" evidence="3">
    <location>
        <begin position="49"/>
        <end position="309"/>
    </location>
</feature>
<dbReference type="AlphaFoldDB" id="A0A926VJ57"/>
<keyword evidence="7" id="KW-1185">Reference proteome</keyword>
<dbReference type="PANTHER" id="PTHR45737">
    <property type="entry name" value="VON WILLEBRAND FACTOR A DOMAIN-CONTAINING PROTEIN 5A"/>
    <property type="match status" value="1"/>
</dbReference>
<evidence type="ECO:0000259" key="5">
    <source>
        <dbReference type="PROSITE" id="PS51468"/>
    </source>
</evidence>
<dbReference type="SUPFAM" id="SSF53300">
    <property type="entry name" value="vWA-like"/>
    <property type="match status" value="1"/>
</dbReference>
<keyword evidence="1" id="KW-0067">ATP-binding</keyword>
<dbReference type="PANTHER" id="PTHR45737:SF6">
    <property type="entry name" value="VON WILLEBRAND FACTOR A DOMAIN-CONTAINING PROTEIN 5A"/>
    <property type="match status" value="1"/>
</dbReference>
<gene>
    <name evidence="6" type="ORF">H6G03_27920</name>
</gene>